<dbReference type="CDD" id="cd01092">
    <property type="entry name" value="APP-like"/>
    <property type="match status" value="1"/>
</dbReference>
<dbReference type="EMBL" id="JAHLQF010000001">
    <property type="protein sequence ID" value="MBU5482953.1"/>
    <property type="molecule type" value="Genomic_DNA"/>
</dbReference>
<evidence type="ECO:0000313" key="4">
    <source>
        <dbReference type="Proteomes" id="UP000726170"/>
    </source>
</evidence>
<dbReference type="PANTHER" id="PTHR46112:SF3">
    <property type="entry name" value="AMINOPEPTIDASE YPDF"/>
    <property type="match status" value="1"/>
</dbReference>
<name>A0ABS6ED45_9CLOT</name>
<dbReference type="Pfam" id="PF01321">
    <property type="entry name" value="Creatinase_N"/>
    <property type="match status" value="1"/>
</dbReference>
<protein>
    <submittedName>
        <fullName evidence="3">Xaa-Pro peptidase family protein</fullName>
    </submittedName>
</protein>
<feature type="domain" description="Peptidase M24" evidence="1">
    <location>
        <begin position="136"/>
        <end position="339"/>
    </location>
</feature>
<sequence length="355" mass="40021">MYKNRIDNLRKSMKSKGIDGILLIGDHNRNYISGFTGDESYAIIGLEKSVFITDSRYTQQAKEEVEEMEIREYKGKIENFLRDTIEELNIKKIGFEENIITYKNYVTYKENFTCEMIPLEGIVEELRVIKDKNEIECIKKAASIADKAFEKILQFIRPGTSEKEVAVELEYWLKRYGGSALSFPSIVASGERSALPHGQPTDKVIRMNDFVTLDFGCVYQGYCSDMTRTLVMGNASEKMLHVYNTVLKAQEEALKSIKPGLTGTDIDKVARDIITSEGYGKYFGHGLGHGVGREVHENPRISPAGSNVLKPGMVITDEPGIYIPNEFGVRIEDLVLVTEEGYEVLSKSPKNLIII</sequence>
<feature type="domain" description="Creatinase N-terminal" evidence="2">
    <location>
        <begin position="5"/>
        <end position="129"/>
    </location>
</feature>
<proteinExistence type="predicted"/>
<dbReference type="Pfam" id="PF00557">
    <property type="entry name" value="Peptidase_M24"/>
    <property type="match status" value="1"/>
</dbReference>
<dbReference type="InterPro" id="IPR050659">
    <property type="entry name" value="Peptidase_M24B"/>
</dbReference>
<evidence type="ECO:0000259" key="2">
    <source>
        <dbReference type="Pfam" id="PF01321"/>
    </source>
</evidence>
<evidence type="ECO:0000259" key="1">
    <source>
        <dbReference type="Pfam" id="PF00557"/>
    </source>
</evidence>
<comment type="caution">
    <text evidence="3">The sequence shown here is derived from an EMBL/GenBank/DDBJ whole genome shotgun (WGS) entry which is preliminary data.</text>
</comment>
<dbReference type="InterPro" id="IPR000994">
    <property type="entry name" value="Pept_M24"/>
</dbReference>
<dbReference type="InterPro" id="IPR000587">
    <property type="entry name" value="Creatinase_N"/>
</dbReference>
<evidence type="ECO:0000313" key="3">
    <source>
        <dbReference type="EMBL" id="MBU5482953.1"/>
    </source>
</evidence>
<dbReference type="PANTHER" id="PTHR46112">
    <property type="entry name" value="AMINOPEPTIDASE"/>
    <property type="match status" value="1"/>
</dbReference>
<dbReference type="RefSeq" id="WP_216437363.1">
    <property type="nucleotide sequence ID" value="NZ_JAHLQF010000001.1"/>
</dbReference>
<accession>A0ABS6ED45</accession>
<keyword evidence="4" id="KW-1185">Reference proteome</keyword>
<reference evidence="3 4" key="1">
    <citation type="submission" date="2021-06" db="EMBL/GenBank/DDBJ databases">
        <authorList>
            <person name="Sun Q."/>
            <person name="Li D."/>
        </authorList>
    </citation>
    <scope>NUCLEOTIDE SEQUENCE [LARGE SCALE GENOMIC DNA]</scope>
    <source>
        <strain evidence="3 4">MSJ-11</strain>
    </source>
</reference>
<dbReference type="Proteomes" id="UP000726170">
    <property type="component" value="Unassembled WGS sequence"/>
</dbReference>
<gene>
    <name evidence="3" type="ORF">KQI86_01360</name>
</gene>
<organism evidence="3 4">
    <name type="scientific">Clostridium mobile</name>
    <dbReference type="NCBI Taxonomy" id="2841512"/>
    <lineage>
        <taxon>Bacteria</taxon>
        <taxon>Bacillati</taxon>
        <taxon>Bacillota</taxon>
        <taxon>Clostridia</taxon>
        <taxon>Eubacteriales</taxon>
        <taxon>Clostridiaceae</taxon>
        <taxon>Clostridium</taxon>
    </lineage>
</organism>